<feature type="compositionally biased region" description="Basic and acidic residues" evidence="1">
    <location>
        <begin position="82"/>
        <end position="96"/>
    </location>
</feature>
<feature type="region of interest" description="Disordered" evidence="1">
    <location>
        <begin position="78"/>
        <end position="361"/>
    </location>
</feature>
<feature type="compositionally biased region" description="Low complexity" evidence="1">
    <location>
        <begin position="142"/>
        <end position="157"/>
    </location>
</feature>
<feature type="compositionally biased region" description="Basic and acidic residues" evidence="1">
    <location>
        <begin position="159"/>
        <end position="179"/>
    </location>
</feature>
<dbReference type="AlphaFoldDB" id="A0A0N4Z9I1"/>
<accession>A0A0N4Z9I1</accession>
<feature type="compositionally biased region" description="Gly residues" evidence="1">
    <location>
        <begin position="387"/>
        <end position="397"/>
    </location>
</feature>
<dbReference type="Proteomes" id="UP000038045">
    <property type="component" value="Unplaced"/>
</dbReference>
<keyword evidence="2" id="KW-1185">Reference proteome</keyword>
<feature type="compositionally biased region" description="Basic residues" evidence="1">
    <location>
        <begin position="215"/>
        <end position="228"/>
    </location>
</feature>
<name>A0A0N4Z9I1_PARTI</name>
<feature type="compositionally biased region" description="Basic residues" evidence="1">
    <location>
        <begin position="180"/>
        <end position="191"/>
    </location>
</feature>
<feature type="compositionally biased region" description="Basic and acidic residues" evidence="1">
    <location>
        <begin position="251"/>
        <end position="279"/>
    </location>
</feature>
<organism evidence="2 3">
    <name type="scientific">Parastrongyloides trichosuri</name>
    <name type="common">Possum-specific nematode worm</name>
    <dbReference type="NCBI Taxonomy" id="131310"/>
    <lineage>
        <taxon>Eukaryota</taxon>
        <taxon>Metazoa</taxon>
        <taxon>Ecdysozoa</taxon>
        <taxon>Nematoda</taxon>
        <taxon>Chromadorea</taxon>
        <taxon>Rhabditida</taxon>
        <taxon>Tylenchina</taxon>
        <taxon>Panagrolaimomorpha</taxon>
        <taxon>Strongyloidoidea</taxon>
        <taxon>Strongyloididae</taxon>
        <taxon>Parastrongyloides</taxon>
    </lineage>
</organism>
<feature type="compositionally biased region" description="Low complexity" evidence="1">
    <location>
        <begin position="118"/>
        <end position="134"/>
    </location>
</feature>
<feature type="compositionally biased region" description="Basic and acidic residues" evidence="1">
    <location>
        <begin position="312"/>
        <end position="336"/>
    </location>
</feature>
<feature type="region of interest" description="Disordered" evidence="1">
    <location>
        <begin position="382"/>
        <end position="432"/>
    </location>
</feature>
<evidence type="ECO:0000256" key="1">
    <source>
        <dbReference type="SAM" id="MobiDB-lite"/>
    </source>
</evidence>
<feature type="compositionally biased region" description="Basic residues" evidence="1">
    <location>
        <begin position="476"/>
        <end position="498"/>
    </location>
</feature>
<feature type="compositionally biased region" description="Basic residues" evidence="1">
    <location>
        <begin position="418"/>
        <end position="427"/>
    </location>
</feature>
<evidence type="ECO:0000313" key="2">
    <source>
        <dbReference type="Proteomes" id="UP000038045"/>
    </source>
</evidence>
<dbReference type="WBParaSite" id="PTRK_0000401200.1">
    <property type="protein sequence ID" value="PTRK_0000401200.1"/>
    <property type="gene ID" value="PTRK_0000401200"/>
</dbReference>
<sequence>GVRLEAQQGDALLARDMAQLLKGRLGVGFLHMGVEDRLHGRDVALARRVAPGLGRAQGAQLQIVEPFRLQAFAQHGLGEAGDAGRGDGAHVGHELDPGGLQPVENLGLRRSCDGGGLTPSAAAAPLAATGGADDPNPEDDPAAGGRAVAGRRACGLRSEPVDPGRDYPYPRRGPADGRGRGRARRAHRLCRRGGERPLDRGAGTGGSEGRDAVPRLHRRPRPPGRHRLARDDAEPRRRGLARRGHGAPDGLGRDPPRRRYRRARLDRDPLAREALPDRRRSGRCGARPGGGAEPGRRPCARGLQRGSGGGGDRCDDADPVGRRDPQGRGRPADRPAGRRGHGPARRPDARGGPGGDARGLSRRVRRLCPLWLDRRPLHERAVEGRAPAGGDGRGGRGAPARLQRHRHGRCTRPDGGRAARRGRRARHHPGDQILRRRRPGLARGQAVRALCRPARHLRPDAGFARRGHAAVSAGAAHRHSDRHPRHRRPGQPRRRRLV</sequence>
<protein>
    <submittedName>
        <fullName evidence="3">Carbamoyl-phosphate synthase (glutamine-hydrolyzing)</fullName>
    </submittedName>
</protein>
<proteinExistence type="predicted"/>
<feature type="region of interest" description="Disordered" evidence="1">
    <location>
        <begin position="467"/>
        <end position="498"/>
    </location>
</feature>
<evidence type="ECO:0000313" key="3">
    <source>
        <dbReference type="WBParaSite" id="PTRK_0000401200.1"/>
    </source>
</evidence>
<reference evidence="3" key="1">
    <citation type="submission" date="2017-02" db="UniProtKB">
        <authorList>
            <consortium name="WormBaseParasite"/>
        </authorList>
    </citation>
    <scope>IDENTIFICATION</scope>
</reference>